<keyword evidence="3" id="KW-1185">Reference proteome</keyword>
<dbReference type="InParanoid" id="B0CTU4"/>
<feature type="domain" description="F-box" evidence="1">
    <location>
        <begin position="74"/>
        <end position="128"/>
    </location>
</feature>
<dbReference type="Proteomes" id="UP000001194">
    <property type="component" value="Unassembled WGS sequence"/>
</dbReference>
<evidence type="ECO:0000313" key="3">
    <source>
        <dbReference type="Proteomes" id="UP000001194"/>
    </source>
</evidence>
<sequence length="633" mass="71052">MSGFVAGLHSQSIKLDDPFSTDIPGISSSEPQIQDFYEIHNTADVARRRIDQDIEKMEGAIRALKSRRNSLAAISRLPPEILSKIFLYCAATYRRPQLNMDWVRVTHVSRHWRTVAIGCPQFWTTLVFARPRWVEEMLKRSKMVPLVIDVWSAYMGAPKSIEGVQLAMNHTSRVRVLNITSSSASFGKLFSSVPRAAPILQTLVLTTSTNDYQYSELSLDNYSIPPELFSDDSSQLRHLELIHCNLDWTSHLLRGLTHLKIHDTAPGTRPSIPLFLDVLEQLPTLTVLDLKDALPHVADGSSTVSYKRNVKLHSLTILYLSSSDTDCSNALRHLSASSVATLQLYCRSTMVSDANFSSIMTFVSGLWDPTAIISSAEKLHKCPIRSLKIVGFDSVGFSLQAWPTVLSFQTLSDGGQNLQPSINLEFRWLSTVTSEYWDKVIGETCAALPLEQLASLDVLSACQITEQTFLRRFGKLTHLRSIRAPRLGVHTLLSAMIAEPSSPTRTDVSANSSTRKQSSNWREIPPAVYFPSLLHLTIETANFGNGQSAKLDDLKDCLVQRYERGAEVRELTLSQCYCLTAKHVDELREIVVDVIWDGSRRGTGFADSEDDYVAWDDIGDDMYDYYSDHDYYI</sequence>
<dbReference type="Gene3D" id="3.80.10.10">
    <property type="entry name" value="Ribonuclease Inhibitor"/>
    <property type="match status" value="1"/>
</dbReference>
<dbReference type="SUPFAM" id="SSF52047">
    <property type="entry name" value="RNI-like"/>
    <property type="match status" value="1"/>
</dbReference>
<gene>
    <name evidence="2" type="ORF">LACBIDRAFT_305268</name>
</gene>
<dbReference type="HOGENOM" id="CLU_024199_2_3_1"/>
<dbReference type="InterPro" id="IPR032675">
    <property type="entry name" value="LRR_dom_sf"/>
</dbReference>
<dbReference type="Pfam" id="PF12937">
    <property type="entry name" value="F-box-like"/>
    <property type="match status" value="1"/>
</dbReference>
<proteinExistence type="predicted"/>
<dbReference type="GeneID" id="6070413"/>
<evidence type="ECO:0000313" key="2">
    <source>
        <dbReference type="EMBL" id="EDR14558.1"/>
    </source>
</evidence>
<dbReference type="SUPFAM" id="SSF81383">
    <property type="entry name" value="F-box domain"/>
    <property type="match status" value="1"/>
</dbReference>
<protein>
    <submittedName>
        <fullName evidence="2">Predicted protein</fullName>
    </submittedName>
</protein>
<accession>B0CTU4</accession>
<dbReference type="InterPro" id="IPR001810">
    <property type="entry name" value="F-box_dom"/>
</dbReference>
<organism evidence="3">
    <name type="scientific">Laccaria bicolor (strain S238N-H82 / ATCC MYA-4686)</name>
    <name type="common">Bicoloured deceiver</name>
    <name type="synonym">Laccaria laccata var. bicolor</name>
    <dbReference type="NCBI Taxonomy" id="486041"/>
    <lineage>
        <taxon>Eukaryota</taxon>
        <taxon>Fungi</taxon>
        <taxon>Dikarya</taxon>
        <taxon>Basidiomycota</taxon>
        <taxon>Agaricomycotina</taxon>
        <taxon>Agaricomycetes</taxon>
        <taxon>Agaricomycetidae</taxon>
        <taxon>Agaricales</taxon>
        <taxon>Agaricineae</taxon>
        <taxon>Hydnangiaceae</taxon>
        <taxon>Laccaria</taxon>
    </lineage>
</organism>
<dbReference type="OrthoDB" id="3172239at2759"/>
<dbReference type="KEGG" id="lbc:LACBIDRAFT_305268"/>
<dbReference type="RefSeq" id="XP_001875117.1">
    <property type="nucleotide sequence ID" value="XM_001875082.1"/>
</dbReference>
<dbReference type="Gene3D" id="1.20.1280.50">
    <property type="match status" value="1"/>
</dbReference>
<evidence type="ECO:0000259" key="1">
    <source>
        <dbReference type="Pfam" id="PF12937"/>
    </source>
</evidence>
<dbReference type="EMBL" id="DS547092">
    <property type="protein sequence ID" value="EDR14558.1"/>
    <property type="molecule type" value="Genomic_DNA"/>
</dbReference>
<dbReference type="InterPro" id="IPR036047">
    <property type="entry name" value="F-box-like_dom_sf"/>
</dbReference>
<name>B0CTU4_LACBS</name>
<reference evidence="2 3" key="1">
    <citation type="journal article" date="2008" name="Nature">
        <title>The genome of Laccaria bicolor provides insights into mycorrhizal symbiosis.</title>
        <authorList>
            <person name="Martin F."/>
            <person name="Aerts A."/>
            <person name="Ahren D."/>
            <person name="Brun A."/>
            <person name="Danchin E.G.J."/>
            <person name="Duchaussoy F."/>
            <person name="Gibon J."/>
            <person name="Kohler A."/>
            <person name="Lindquist E."/>
            <person name="Pereda V."/>
            <person name="Salamov A."/>
            <person name="Shapiro H.J."/>
            <person name="Wuyts J."/>
            <person name="Blaudez D."/>
            <person name="Buee M."/>
            <person name="Brokstein P."/>
            <person name="Canbaeck B."/>
            <person name="Cohen D."/>
            <person name="Courty P.E."/>
            <person name="Coutinho P.M."/>
            <person name="Delaruelle C."/>
            <person name="Detter J.C."/>
            <person name="Deveau A."/>
            <person name="DiFazio S."/>
            <person name="Duplessis S."/>
            <person name="Fraissinet-Tachet L."/>
            <person name="Lucic E."/>
            <person name="Frey-Klett P."/>
            <person name="Fourrey C."/>
            <person name="Feussner I."/>
            <person name="Gay G."/>
            <person name="Grimwood J."/>
            <person name="Hoegger P.J."/>
            <person name="Jain P."/>
            <person name="Kilaru S."/>
            <person name="Labbe J."/>
            <person name="Lin Y.C."/>
            <person name="Legue V."/>
            <person name="Le Tacon F."/>
            <person name="Marmeisse R."/>
            <person name="Melayah D."/>
            <person name="Montanini B."/>
            <person name="Muratet M."/>
            <person name="Nehls U."/>
            <person name="Niculita-Hirzel H."/>
            <person name="Oudot-Le Secq M.P."/>
            <person name="Peter M."/>
            <person name="Quesneville H."/>
            <person name="Rajashekar B."/>
            <person name="Reich M."/>
            <person name="Rouhier N."/>
            <person name="Schmutz J."/>
            <person name="Yin T."/>
            <person name="Chalot M."/>
            <person name="Henrissat B."/>
            <person name="Kuees U."/>
            <person name="Lucas S."/>
            <person name="Van de Peer Y."/>
            <person name="Podila G.K."/>
            <person name="Polle A."/>
            <person name="Pukkila P.J."/>
            <person name="Richardson P.M."/>
            <person name="Rouze P."/>
            <person name="Sanders I.R."/>
            <person name="Stajich J.E."/>
            <person name="Tunlid A."/>
            <person name="Tuskan G."/>
            <person name="Grigoriev I.V."/>
        </authorList>
    </citation>
    <scope>NUCLEOTIDE SEQUENCE [LARGE SCALE GENOMIC DNA]</scope>
    <source>
        <strain evidence="3">S238N-H82 / ATCC MYA-4686</strain>
    </source>
</reference>
<dbReference type="AlphaFoldDB" id="B0CTU4"/>